<dbReference type="OrthoDB" id="5417595at2"/>
<keyword evidence="7" id="KW-1185">Reference proteome</keyword>
<dbReference type="AlphaFoldDB" id="A0A0N9I9E5"/>
<dbReference type="GO" id="GO:0006742">
    <property type="term" value="P:NADP+ catabolic process"/>
    <property type="evidence" value="ECO:0007669"/>
    <property type="project" value="TreeGrafter"/>
</dbReference>
<dbReference type="Proteomes" id="UP000063699">
    <property type="component" value="Chromosome"/>
</dbReference>
<reference evidence="6 7" key="1">
    <citation type="submission" date="2015-07" db="EMBL/GenBank/DDBJ databases">
        <title>Genome sequencing of Kibdelosporangium phytohabitans.</title>
        <authorList>
            <person name="Qin S."/>
            <person name="Xing K."/>
        </authorList>
    </citation>
    <scope>NUCLEOTIDE SEQUENCE [LARGE SCALE GENOMIC DNA]</scope>
    <source>
        <strain evidence="6 7">KLBMP1111</strain>
    </source>
</reference>
<proteinExistence type="predicted"/>
<evidence type="ECO:0000313" key="7">
    <source>
        <dbReference type="Proteomes" id="UP000063699"/>
    </source>
</evidence>
<dbReference type="STRING" id="860235.AOZ06_34205"/>
<evidence type="ECO:0000259" key="5">
    <source>
        <dbReference type="PROSITE" id="PS51462"/>
    </source>
</evidence>
<feature type="domain" description="Nudix hydrolase" evidence="5">
    <location>
        <begin position="35"/>
        <end position="167"/>
    </location>
</feature>
<comment type="cofactor">
    <cofactor evidence="1">
        <name>Mg(2+)</name>
        <dbReference type="ChEBI" id="CHEBI:18420"/>
    </cofactor>
</comment>
<dbReference type="RefSeq" id="WP_054293162.1">
    <property type="nucleotide sequence ID" value="NZ_CP012752.1"/>
</dbReference>
<dbReference type="Gene3D" id="3.90.79.10">
    <property type="entry name" value="Nucleoside Triphosphate Pyrophosphohydrolase"/>
    <property type="match status" value="1"/>
</dbReference>
<organism evidence="6 7">
    <name type="scientific">Kibdelosporangium phytohabitans</name>
    <dbReference type="NCBI Taxonomy" id="860235"/>
    <lineage>
        <taxon>Bacteria</taxon>
        <taxon>Bacillati</taxon>
        <taxon>Actinomycetota</taxon>
        <taxon>Actinomycetes</taxon>
        <taxon>Pseudonocardiales</taxon>
        <taxon>Pseudonocardiaceae</taxon>
        <taxon>Kibdelosporangium</taxon>
    </lineage>
</organism>
<dbReference type="GO" id="GO:0035529">
    <property type="term" value="F:NADH pyrophosphatase activity"/>
    <property type="evidence" value="ECO:0007669"/>
    <property type="project" value="TreeGrafter"/>
</dbReference>
<dbReference type="GO" id="GO:0005829">
    <property type="term" value="C:cytosol"/>
    <property type="evidence" value="ECO:0007669"/>
    <property type="project" value="TreeGrafter"/>
</dbReference>
<dbReference type="KEGG" id="kphy:AOZ06_34205"/>
<dbReference type="InterPro" id="IPR050241">
    <property type="entry name" value="NAD-cap_RNA_hydrolase_NudC"/>
</dbReference>
<evidence type="ECO:0000256" key="3">
    <source>
        <dbReference type="ARBA" id="ARBA00022801"/>
    </source>
</evidence>
<dbReference type="GO" id="GO:0019677">
    <property type="term" value="P:NAD+ catabolic process"/>
    <property type="evidence" value="ECO:0007669"/>
    <property type="project" value="TreeGrafter"/>
</dbReference>
<keyword evidence="3" id="KW-0378">Hydrolase</keyword>
<dbReference type="PANTHER" id="PTHR42904:SF12">
    <property type="entry name" value="ADP-RIBOSE PYROPHOSPHATASE-RELATED"/>
    <property type="match status" value="1"/>
</dbReference>
<dbReference type="InterPro" id="IPR000086">
    <property type="entry name" value="NUDIX_hydrolase_dom"/>
</dbReference>
<sequence length="174" mass="18350">MSRDAYCSSCGTPYADTAPYPRECAACGDLVWTNPKPVAVVLVPVVVADRTGLLVIRRAIPPVGGLALAGGFVDGDETWQQAGAREVYEEASLVVDSTAIEPLWFSSTTPNPNLVLLFGVTPPVAASDLPPFTPNSEVSERGVAFGPRGLVFPLHETAAQMYFGVDGPAEFTPL</sequence>
<dbReference type="PROSITE" id="PS51462">
    <property type="entry name" value="NUDIX"/>
    <property type="match status" value="1"/>
</dbReference>
<dbReference type="EMBL" id="CP012752">
    <property type="protein sequence ID" value="ALG11261.1"/>
    <property type="molecule type" value="Genomic_DNA"/>
</dbReference>
<dbReference type="PANTHER" id="PTHR42904">
    <property type="entry name" value="NUDIX HYDROLASE, NUDC SUBFAMILY"/>
    <property type="match status" value="1"/>
</dbReference>
<evidence type="ECO:0000256" key="1">
    <source>
        <dbReference type="ARBA" id="ARBA00001946"/>
    </source>
</evidence>
<evidence type="ECO:0000256" key="2">
    <source>
        <dbReference type="ARBA" id="ARBA00022723"/>
    </source>
</evidence>
<dbReference type="Pfam" id="PF00293">
    <property type="entry name" value="NUDIX"/>
    <property type="match status" value="1"/>
</dbReference>
<dbReference type="GO" id="GO:0046872">
    <property type="term" value="F:metal ion binding"/>
    <property type="evidence" value="ECO:0007669"/>
    <property type="project" value="UniProtKB-KW"/>
</dbReference>
<evidence type="ECO:0000313" key="6">
    <source>
        <dbReference type="EMBL" id="ALG11261.1"/>
    </source>
</evidence>
<dbReference type="SUPFAM" id="SSF55811">
    <property type="entry name" value="Nudix"/>
    <property type="match status" value="1"/>
</dbReference>
<accession>A0A0N9I9E5</accession>
<gene>
    <name evidence="6" type="ORF">AOZ06_34205</name>
</gene>
<keyword evidence="4" id="KW-0460">Magnesium</keyword>
<keyword evidence="2" id="KW-0479">Metal-binding</keyword>
<dbReference type="InterPro" id="IPR015797">
    <property type="entry name" value="NUDIX_hydrolase-like_dom_sf"/>
</dbReference>
<protein>
    <recommendedName>
        <fullName evidence="5">Nudix hydrolase domain-containing protein</fullName>
    </recommendedName>
</protein>
<name>A0A0N9I9E5_9PSEU</name>
<evidence type="ECO:0000256" key="4">
    <source>
        <dbReference type="ARBA" id="ARBA00022842"/>
    </source>
</evidence>